<keyword evidence="1" id="KW-0812">Transmembrane</keyword>
<dbReference type="EMBL" id="AP024597">
    <property type="protein sequence ID" value="BCU70122.1"/>
    <property type="molecule type" value="Genomic_DNA"/>
</dbReference>
<protein>
    <recommendedName>
        <fullName evidence="4">Zinc ribbon domain-containing protein</fullName>
    </recommendedName>
</protein>
<reference evidence="2 3" key="1">
    <citation type="submission" date="2021-04" db="EMBL/GenBank/DDBJ databases">
        <title>Complete genome sequence of Stygiolobus sp. KN-1.</title>
        <authorList>
            <person name="Nakamura K."/>
            <person name="Sakai H."/>
            <person name="Kurosawa N."/>
        </authorList>
    </citation>
    <scope>NUCLEOTIDE SEQUENCE [LARGE SCALE GENOMIC DNA]</scope>
    <source>
        <strain evidence="2 3">KN-1</strain>
    </source>
</reference>
<evidence type="ECO:0000313" key="3">
    <source>
        <dbReference type="Proteomes" id="UP000825123"/>
    </source>
</evidence>
<dbReference type="AlphaFoldDB" id="A0A8D5U6G2"/>
<dbReference type="GeneID" id="66163136"/>
<organism evidence="2 3">
    <name type="scientific">Stygiolobus caldivivus</name>
    <dbReference type="NCBI Taxonomy" id="2824673"/>
    <lineage>
        <taxon>Archaea</taxon>
        <taxon>Thermoproteota</taxon>
        <taxon>Thermoprotei</taxon>
        <taxon>Sulfolobales</taxon>
        <taxon>Sulfolobaceae</taxon>
        <taxon>Stygiolobus</taxon>
    </lineage>
</organism>
<dbReference type="RefSeq" id="WP_221286526.1">
    <property type="nucleotide sequence ID" value="NZ_AP024597.1"/>
</dbReference>
<gene>
    <name evidence="2" type="ORF">KN1_14190</name>
</gene>
<sequence>MPKVCPRCGYVNDDLSIICSKCGYHFPETRHDYQYYFPKKKKRNLPIISVVILTIVLLGIGGFLLYKNSVNTVRVPISSSVPAISYTPISLLKYQGCAISFNGVDQYFITPIFYIKDNGENVPVGLFSYVAMEYKAETIAIRAYLTPNTRGVLIGLSKDTLPFNPPKSGWSPLVYISHGKLIIADISNNSLGSLQAFLPIKPFKLVKTGIGQPIPTPNGGEAAMCVSINKPGFYWVLFQEWSADGMTYIAGYINGELIAEFCAPFTDASSLFGEIGPYKYNFVGVAFTKQWPQTNYQWYPFKGYINSIVVYPSLLSKSQMYQLGNGTIPGGYIAAFIASSSYYNQKSGVWYAYNNTQLGLIAVGNPCVASV</sequence>
<feature type="transmembrane region" description="Helical" evidence="1">
    <location>
        <begin position="45"/>
        <end position="66"/>
    </location>
</feature>
<keyword evidence="1" id="KW-1133">Transmembrane helix</keyword>
<name>A0A8D5U6G2_9CREN</name>
<dbReference type="Proteomes" id="UP000825123">
    <property type="component" value="Chromosome"/>
</dbReference>
<evidence type="ECO:0000313" key="2">
    <source>
        <dbReference type="EMBL" id="BCU70122.1"/>
    </source>
</evidence>
<evidence type="ECO:0000256" key="1">
    <source>
        <dbReference type="SAM" id="Phobius"/>
    </source>
</evidence>
<keyword evidence="3" id="KW-1185">Reference proteome</keyword>
<dbReference type="KEGG" id="csty:KN1_14190"/>
<evidence type="ECO:0008006" key="4">
    <source>
        <dbReference type="Google" id="ProtNLM"/>
    </source>
</evidence>
<proteinExistence type="predicted"/>
<keyword evidence="1" id="KW-0472">Membrane</keyword>
<accession>A0A8D5U6G2</accession>